<dbReference type="OrthoDB" id="849114at2"/>
<reference evidence="2 3" key="1">
    <citation type="submission" date="2019-04" db="EMBL/GenBank/DDBJ databases">
        <title>Draft genome sequence of Robertkochia marina CC-AMO-30D.</title>
        <authorList>
            <person name="Hameed A."/>
            <person name="Lin S.-Y."/>
            <person name="Shahina M."/>
            <person name="Lai W.-A."/>
            <person name="Young C.-C."/>
        </authorList>
    </citation>
    <scope>NUCLEOTIDE SEQUENCE [LARGE SCALE GENOMIC DNA]</scope>
    <source>
        <strain evidence="2 3">CC-AMO-30D</strain>
    </source>
</reference>
<dbReference type="EMBL" id="SSMC01000001">
    <property type="protein sequence ID" value="THD69366.1"/>
    <property type="molecule type" value="Genomic_DNA"/>
</dbReference>
<keyword evidence="1" id="KW-0472">Membrane</keyword>
<evidence type="ECO:0000313" key="2">
    <source>
        <dbReference type="EMBL" id="THD69366.1"/>
    </source>
</evidence>
<dbReference type="InterPro" id="IPR025634">
    <property type="entry name" value="DUF4292"/>
</dbReference>
<comment type="caution">
    <text evidence="2">The sequence shown here is derived from an EMBL/GenBank/DDBJ whole genome shotgun (WGS) entry which is preliminary data.</text>
</comment>
<sequence>MRIKSKRLTARSNNYIIKKGRSIATSWVYVILISAFLVSCGSKKAAIATATESNLSAKQIIRNHYRNDADFETLRGRIKIDYADDHTSQGFSVSMRMKKDEAIWLSATLSVVKVLITPDRVSFYNKLDNTYFDGDYALLNKLLGTEVNYTMVQNLLLGQSILDLKDQRFDASVSSDYYQLTPNRQQELYKLLFLLEPRNFKMAVQQLSQPEKGRILNIAYESYQQVEGIVVPDKISLEAQDGTVLTKIDLEYRSLEFNERLSFPYNIPNGFTPIELDR</sequence>
<protein>
    <submittedName>
        <fullName evidence="2">DUF4292 domain-containing protein</fullName>
    </submittedName>
</protein>
<keyword evidence="1" id="KW-1133">Transmembrane helix</keyword>
<dbReference type="AlphaFoldDB" id="A0A4S3M2R8"/>
<gene>
    <name evidence="2" type="ORF">E7Z59_03300</name>
</gene>
<dbReference type="Proteomes" id="UP000305939">
    <property type="component" value="Unassembled WGS sequence"/>
</dbReference>
<dbReference type="Gene3D" id="2.50.20.10">
    <property type="entry name" value="Lipoprotein localisation LolA/LolB/LppX"/>
    <property type="match status" value="1"/>
</dbReference>
<feature type="transmembrane region" description="Helical" evidence="1">
    <location>
        <begin position="21"/>
        <end position="39"/>
    </location>
</feature>
<keyword evidence="1" id="KW-0812">Transmembrane</keyword>
<evidence type="ECO:0000313" key="3">
    <source>
        <dbReference type="Proteomes" id="UP000305939"/>
    </source>
</evidence>
<evidence type="ECO:0000256" key="1">
    <source>
        <dbReference type="SAM" id="Phobius"/>
    </source>
</evidence>
<organism evidence="2 3">
    <name type="scientific">Robertkochia marina</name>
    <dbReference type="NCBI Taxonomy" id="1227945"/>
    <lineage>
        <taxon>Bacteria</taxon>
        <taxon>Pseudomonadati</taxon>
        <taxon>Bacteroidota</taxon>
        <taxon>Flavobacteriia</taxon>
        <taxon>Flavobacteriales</taxon>
        <taxon>Flavobacteriaceae</taxon>
        <taxon>Robertkochia</taxon>
    </lineage>
</organism>
<dbReference type="Pfam" id="PF14125">
    <property type="entry name" value="DUF4292"/>
    <property type="match status" value="1"/>
</dbReference>
<proteinExistence type="predicted"/>
<accession>A0A4S3M2R8</accession>
<keyword evidence="3" id="KW-1185">Reference proteome</keyword>
<name>A0A4S3M2R8_9FLAO</name>